<evidence type="ECO:0000313" key="2">
    <source>
        <dbReference type="EMBL" id="KAE9252125.1"/>
    </source>
</evidence>
<proteinExistence type="predicted"/>
<comment type="caution">
    <text evidence="3">The sequence shown here is derived from an EMBL/GenBank/DDBJ whole genome shotgun (WGS) entry which is preliminary data.</text>
</comment>
<evidence type="ECO:0000313" key="1">
    <source>
        <dbReference type="EMBL" id="KAE9112810.1"/>
    </source>
</evidence>
<dbReference type="EMBL" id="QXFX01000517">
    <property type="protein sequence ID" value="KAE9112810.1"/>
    <property type="molecule type" value="Genomic_DNA"/>
</dbReference>
<organism evidence="3 4">
    <name type="scientific">Phytophthora fragariae</name>
    <dbReference type="NCBI Taxonomy" id="53985"/>
    <lineage>
        <taxon>Eukaryota</taxon>
        <taxon>Sar</taxon>
        <taxon>Stramenopiles</taxon>
        <taxon>Oomycota</taxon>
        <taxon>Peronosporomycetes</taxon>
        <taxon>Peronosporales</taxon>
        <taxon>Peronosporaceae</taxon>
        <taxon>Phytophthora</taxon>
    </lineage>
</organism>
<dbReference type="Proteomes" id="UP000488956">
    <property type="component" value="Unassembled WGS sequence"/>
</dbReference>
<dbReference type="EMBL" id="QXGC01000058">
    <property type="protein sequence ID" value="KAE9252125.1"/>
    <property type="molecule type" value="Genomic_DNA"/>
</dbReference>
<name>A0A6A4ADZ0_9STRA</name>
<accession>A0A6A4ADZ0</accession>
<dbReference type="EMBL" id="QXGD01000082">
    <property type="protein sequence ID" value="KAE9254132.1"/>
    <property type="molecule type" value="Genomic_DNA"/>
</dbReference>
<feature type="non-terminal residue" evidence="3">
    <location>
        <position position="1"/>
    </location>
</feature>
<protein>
    <submittedName>
        <fullName evidence="3">Uncharacterized protein</fullName>
    </submittedName>
</protein>
<reference evidence="3 4" key="1">
    <citation type="submission" date="2018-08" db="EMBL/GenBank/DDBJ databases">
        <title>Genomic investigation of the strawberry pathogen Phytophthora fragariae indicates pathogenicity is determined by transcriptional variation in three key races.</title>
        <authorList>
            <person name="Adams T.M."/>
            <person name="Armitage A.D."/>
            <person name="Sobczyk M.K."/>
            <person name="Bates H.J."/>
            <person name="Dunwell J.M."/>
            <person name="Nellist C.F."/>
            <person name="Harrison R.J."/>
        </authorList>
    </citation>
    <scope>NUCLEOTIDE SEQUENCE [LARGE SCALE GENOMIC DNA]</scope>
    <source>
        <strain evidence="3 4">BC-1</strain>
        <strain evidence="2 5">BC-23</strain>
        <strain evidence="1 6">ONT-3</strain>
    </source>
</reference>
<evidence type="ECO:0000313" key="6">
    <source>
        <dbReference type="Proteomes" id="UP000488956"/>
    </source>
</evidence>
<gene>
    <name evidence="3" type="ORF">PF002_g3001</name>
    <name evidence="2" type="ORF">PF004_g2124</name>
    <name evidence="1" type="ORF">PF010_g10306</name>
</gene>
<dbReference type="Proteomes" id="UP000440367">
    <property type="component" value="Unassembled WGS sequence"/>
</dbReference>
<dbReference type="AlphaFoldDB" id="A0A6A4ADZ0"/>
<evidence type="ECO:0000313" key="4">
    <source>
        <dbReference type="Proteomes" id="UP000440367"/>
    </source>
</evidence>
<dbReference type="Proteomes" id="UP000476176">
    <property type="component" value="Unassembled WGS sequence"/>
</dbReference>
<evidence type="ECO:0000313" key="3">
    <source>
        <dbReference type="EMBL" id="KAE9254132.1"/>
    </source>
</evidence>
<sequence length="47" mass="5711">IQSPNKLDVNDIVGRINDNRERFEKKFVSKMKSEEEYYADRYSKNKK</sequence>
<evidence type="ECO:0000313" key="5">
    <source>
        <dbReference type="Proteomes" id="UP000476176"/>
    </source>
</evidence>